<evidence type="ECO:0000313" key="8">
    <source>
        <dbReference type="EMBL" id="EIE24456.1"/>
    </source>
</evidence>
<accession>I0Z1D7</accession>
<dbReference type="InterPro" id="IPR006043">
    <property type="entry name" value="NCS2"/>
</dbReference>
<evidence type="ECO:0000313" key="9">
    <source>
        <dbReference type="Proteomes" id="UP000007264"/>
    </source>
</evidence>
<dbReference type="STRING" id="574566.I0Z1D7"/>
<feature type="transmembrane region" description="Helical" evidence="7">
    <location>
        <begin position="161"/>
        <end position="180"/>
    </location>
</feature>
<dbReference type="AlphaFoldDB" id="I0Z1D7"/>
<dbReference type="RefSeq" id="XP_005649000.1">
    <property type="nucleotide sequence ID" value="XM_005648943.1"/>
</dbReference>
<keyword evidence="5 7" id="KW-1133">Transmembrane helix</keyword>
<dbReference type="EMBL" id="AGSI01000005">
    <property type="protein sequence ID" value="EIE24456.1"/>
    <property type="molecule type" value="Genomic_DNA"/>
</dbReference>
<reference evidence="8 9" key="1">
    <citation type="journal article" date="2012" name="Genome Biol.">
        <title>The genome of the polar eukaryotic microalga coccomyxa subellipsoidea reveals traits of cold adaptation.</title>
        <authorList>
            <person name="Blanc G."/>
            <person name="Agarkova I."/>
            <person name="Grimwood J."/>
            <person name="Kuo A."/>
            <person name="Brueggeman A."/>
            <person name="Dunigan D."/>
            <person name="Gurnon J."/>
            <person name="Ladunga I."/>
            <person name="Lindquist E."/>
            <person name="Lucas S."/>
            <person name="Pangilinan J."/>
            <person name="Proschold T."/>
            <person name="Salamov A."/>
            <person name="Schmutz J."/>
            <person name="Weeks D."/>
            <person name="Yamada T."/>
            <person name="Claverie J.M."/>
            <person name="Grigoriev I."/>
            <person name="Van Etten J."/>
            <person name="Lomsadze A."/>
            <person name="Borodovsky M."/>
        </authorList>
    </citation>
    <scope>NUCLEOTIDE SEQUENCE [LARGE SCALE GENOMIC DNA]</scope>
    <source>
        <strain evidence="8 9">C-169</strain>
    </source>
</reference>
<comment type="subcellular location">
    <subcellularLocation>
        <location evidence="1">Endomembrane system</location>
        <topology evidence="1">Multi-pass membrane protein</topology>
    </subcellularLocation>
</comment>
<dbReference type="GO" id="GO:0005345">
    <property type="term" value="F:purine nucleobase transmembrane transporter activity"/>
    <property type="evidence" value="ECO:0007669"/>
    <property type="project" value="TreeGrafter"/>
</dbReference>
<keyword evidence="3" id="KW-0813">Transport</keyword>
<dbReference type="InterPro" id="IPR045018">
    <property type="entry name" value="Azg-like"/>
</dbReference>
<dbReference type="PANTHER" id="PTHR43337:SF1">
    <property type="entry name" value="XANTHINE_URACIL PERMEASE C887.17-RELATED"/>
    <property type="match status" value="1"/>
</dbReference>
<dbReference type="GO" id="GO:0012505">
    <property type="term" value="C:endomembrane system"/>
    <property type="evidence" value="ECO:0007669"/>
    <property type="project" value="UniProtKB-SubCell"/>
</dbReference>
<dbReference type="Pfam" id="PF00860">
    <property type="entry name" value="Xan_ur_permease"/>
    <property type="match status" value="2"/>
</dbReference>
<comment type="caution">
    <text evidence="8">The sequence shown here is derived from an EMBL/GenBank/DDBJ whole genome shotgun (WGS) entry which is preliminary data.</text>
</comment>
<keyword evidence="4 7" id="KW-0812">Transmembrane</keyword>
<feature type="transmembrane region" description="Helical" evidence="7">
    <location>
        <begin position="108"/>
        <end position="127"/>
    </location>
</feature>
<dbReference type="GO" id="GO:0015853">
    <property type="term" value="P:adenine transport"/>
    <property type="evidence" value="ECO:0007669"/>
    <property type="project" value="TreeGrafter"/>
</dbReference>
<gene>
    <name evidence="8" type="ORF">COCSUDRAFT_14437</name>
</gene>
<evidence type="ECO:0000256" key="6">
    <source>
        <dbReference type="ARBA" id="ARBA00023136"/>
    </source>
</evidence>
<dbReference type="PANTHER" id="PTHR43337">
    <property type="entry name" value="XANTHINE/URACIL PERMEASE C887.17-RELATED"/>
    <property type="match status" value="1"/>
</dbReference>
<organism evidence="8 9">
    <name type="scientific">Coccomyxa subellipsoidea (strain C-169)</name>
    <name type="common">Green microalga</name>
    <dbReference type="NCBI Taxonomy" id="574566"/>
    <lineage>
        <taxon>Eukaryota</taxon>
        <taxon>Viridiplantae</taxon>
        <taxon>Chlorophyta</taxon>
        <taxon>core chlorophytes</taxon>
        <taxon>Trebouxiophyceae</taxon>
        <taxon>Trebouxiophyceae incertae sedis</taxon>
        <taxon>Coccomyxaceae</taxon>
        <taxon>Coccomyxa</taxon>
        <taxon>Coccomyxa subellipsoidea</taxon>
    </lineage>
</organism>
<dbReference type="GeneID" id="17042957"/>
<comment type="similarity">
    <text evidence="2">Belongs to the nucleobase:cation symporter-2 (NCS2) (TC 2.A.40) family. Azg-like subfamily.</text>
</comment>
<feature type="transmembrane region" description="Helical" evidence="7">
    <location>
        <begin position="490"/>
        <end position="510"/>
    </location>
</feature>
<dbReference type="Proteomes" id="UP000007264">
    <property type="component" value="Unassembled WGS sequence"/>
</dbReference>
<dbReference type="KEGG" id="csl:COCSUDRAFT_14437"/>
<evidence type="ECO:0000256" key="2">
    <source>
        <dbReference type="ARBA" id="ARBA00005697"/>
    </source>
</evidence>
<dbReference type="GO" id="GO:0005886">
    <property type="term" value="C:plasma membrane"/>
    <property type="evidence" value="ECO:0007669"/>
    <property type="project" value="TreeGrafter"/>
</dbReference>
<keyword evidence="6 7" id="KW-0472">Membrane</keyword>
<feature type="transmembrane region" description="Helical" evidence="7">
    <location>
        <begin position="315"/>
        <end position="332"/>
    </location>
</feature>
<evidence type="ECO:0000256" key="1">
    <source>
        <dbReference type="ARBA" id="ARBA00004127"/>
    </source>
</evidence>
<name>I0Z1D7_COCSC</name>
<evidence type="ECO:0000256" key="7">
    <source>
        <dbReference type="SAM" id="Phobius"/>
    </source>
</evidence>
<keyword evidence="9" id="KW-1185">Reference proteome</keyword>
<evidence type="ECO:0000256" key="3">
    <source>
        <dbReference type="ARBA" id="ARBA00022448"/>
    </source>
</evidence>
<dbReference type="eggNOG" id="ENOG502QQ5E">
    <property type="taxonomic scope" value="Eukaryota"/>
</dbReference>
<protein>
    <submittedName>
        <fullName evidence="8">Uncharacterized protein</fullName>
    </submittedName>
</protein>
<evidence type="ECO:0000256" key="5">
    <source>
        <dbReference type="ARBA" id="ARBA00022989"/>
    </source>
</evidence>
<sequence length="555" mass="58836">GRYFKVEQRKSNLLNELRAGTVTFLTIAYILSVNSNIVAETGGTCSSNDCTVTAVLMPSEFLKPPYTYIQMQEALSGPLKGQFQCRFDGPDGTNPGYKACTDEVRKNLVTATAASSLIACAIMGFAANMPLALAPGMGLNAYFTYNVVGYYGTGNVTYQEALAAIFIEGWIFIILSLTGVRQGLIRHDPSPLARLCSHACRMLPETLARAMSAGIGLFLAFIGYQASEGIGVVGGNGATLVSLGGCNVDDRIYPYYIADPSSVCTPADPGGPIPNLPPAGTSYECLTNKMHSAPMWLGLGGLAIMTILMARNVKAAIIVGISVTTIIAWLPGQGSSYLGHTSNIPGGIGGTGPARWAYFKKVVAVPSLSKTGAVLSFSNFNSGSLWIALITFLYVDFFDATGTLFAMANFLNNFIPGFVDDKHNFPGSIAAYCSDGAGIVIGSLMGSSPLTVFVESATGIRSGGRTGLTALMVSFWFFVALWFTPIIASIPVYCTGPALILTGALMMVNITMIDWNDVNKAVPAFITISIMPLTYSIAYGELSSPIFIKIDRVLL</sequence>
<proteinExistence type="inferred from homology"/>
<feature type="transmembrane region" description="Helical" evidence="7">
    <location>
        <begin position="522"/>
        <end position="542"/>
    </location>
</feature>
<evidence type="ECO:0000256" key="4">
    <source>
        <dbReference type="ARBA" id="ARBA00022692"/>
    </source>
</evidence>
<feature type="transmembrane region" description="Helical" evidence="7">
    <location>
        <begin position="385"/>
        <end position="408"/>
    </location>
</feature>
<feature type="non-terminal residue" evidence="8">
    <location>
        <position position="1"/>
    </location>
</feature>
<dbReference type="OrthoDB" id="431212at2759"/>
<dbReference type="GO" id="GO:0015854">
    <property type="term" value="P:guanine transport"/>
    <property type="evidence" value="ECO:0007669"/>
    <property type="project" value="TreeGrafter"/>
</dbReference>